<evidence type="ECO:0000313" key="3">
    <source>
        <dbReference type="Proteomes" id="UP000320762"/>
    </source>
</evidence>
<dbReference type="Proteomes" id="UP000320762">
    <property type="component" value="Unassembled WGS sequence"/>
</dbReference>
<dbReference type="InterPro" id="IPR001810">
    <property type="entry name" value="F-box_dom"/>
</dbReference>
<evidence type="ECO:0000259" key="1">
    <source>
        <dbReference type="Pfam" id="PF12937"/>
    </source>
</evidence>
<proteinExistence type="predicted"/>
<gene>
    <name evidence="2" type="ORF">BD626DRAFT_634575</name>
</gene>
<sequence length="639" mass="72072">MASNDMLPLDVTSCSSLLATVSANYEDILGRNGGIITDAEIGNIKLLLIRIKHTFDLLKTSGLPAPSNDVSDVEKENFQRLALRLVQSLNYYGNLRVPINRLPDEVLEIIFRLVQPYNAGFFPSWPINTAWLHRMLTVTHVCKHWRDVALGSASLWSVVDLCKERRLGDVGKDFLQRSGNALLNVFYVTPTPIEDQVARIHPALQTLVVDRGHRIASLHICNITSGALNALFCKPLPSLDVLSLVDIIADSDVDDGPDAGTPFAELTPRLRKLAVAYYMPPRVQRSVTHLTHLALYYIDHAVLRDGLLGMLDRSPCLEYLLIVEPSENATAHVPLASVGADRRVILPHLRRLYLHDVWMYEAGIFRLLSSIDVPGDCDFRVKSSQSYSYTDPRISYLPSPADFHLLQRIDRVIVEISAQGTEDERRRHSCMAVRSGTLFVTLDYGLDNLKLPSWIVSDAHFVFIVLARLKSRSTLIAYILHQRPQLRTLDIVDEGQNTTTICHALQEYNFKPHDAAARLGVCHELRKIKWYTKGPADEIWEMAQRRLRCGSPLQQVQVRMEAISDDVSGGQVGGTSVHRLTAGERVGSFETRILLDTEWGLSTKEIIRMHTEAVTPCLPEGSEWDGEWMWDRKTRPRVW</sequence>
<reference evidence="2 3" key="1">
    <citation type="journal article" date="2019" name="New Phytol.">
        <title>Comparative genomics reveals unique wood-decay strategies and fruiting body development in the Schizophyllaceae.</title>
        <authorList>
            <person name="Almasi E."/>
            <person name="Sahu N."/>
            <person name="Krizsan K."/>
            <person name="Balint B."/>
            <person name="Kovacs G.M."/>
            <person name="Kiss B."/>
            <person name="Cseklye J."/>
            <person name="Drula E."/>
            <person name="Henrissat B."/>
            <person name="Nagy I."/>
            <person name="Chovatia M."/>
            <person name="Adam C."/>
            <person name="LaButti K."/>
            <person name="Lipzen A."/>
            <person name="Riley R."/>
            <person name="Grigoriev I.V."/>
            <person name="Nagy L.G."/>
        </authorList>
    </citation>
    <scope>NUCLEOTIDE SEQUENCE [LARGE SCALE GENOMIC DNA]</scope>
    <source>
        <strain evidence="2 3">NL-1724</strain>
    </source>
</reference>
<feature type="domain" description="F-box" evidence="1">
    <location>
        <begin position="99"/>
        <end position="159"/>
    </location>
</feature>
<dbReference type="Pfam" id="PF12937">
    <property type="entry name" value="F-box-like"/>
    <property type="match status" value="1"/>
</dbReference>
<dbReference type="EMBL" id="VDMD01000043">
    <property type="protein sequence ID" value="TRM57716.1"/>
    <property type="molecule type" value="Genomic_DNA"/>
</dbReference>
<accession>A0A550BZ16</accession>
<dbReference type="Gene3D" id="1.20.1280.50">
    <property type="match status" value="1"/>
</dbReference>
<dbReference type="OrthoDB" id="2269034at2759"/>
<protein>
    <recommendedName>
        <fullName evidence="1">F-box domain-containing protein</fullName>
    </recommendedName>
</protein>
<name>A0A550BZ16_9AGAR</name>
<dbReference type="STRING" id="97359.A0A550BZ16"/>
<comment type="caution">
    <text evidence="2">The sequence shown here is derived from an EMBL/GenBank/DDBJ whole genome shotgun (WGS) entry which is preliminary data.</text>
</comment>
<keyword evidence="3" id="KW-1185">Reference proteome</keyword>
<evidence type="ECO:0000313" key="2">
    <source>
        <dbReference type="EMBL" id="TRM57716.1"/>
    </source>
</evidence>
<organism evidence="2 3">
    <name type="scientific">Schizophyllum amplum</name>
    <dbReference type="NCBI Taxonomy" id="97359"/>
    <lineage>
        <taxon>Eukaryota</taxon>
        <taxon>Fungi</taxon>
        <taxon>Dikarya</taxon>
        <taxon>Basidiomycota</taxon>
        <taxon>Agaricomycotina</taxon>
        <taxon>Agaricomycetes</taxon>
        <taxon>Agaricomycetidae</taxon>
        <taxon>Agaricales</taxon>
        <taxon>Schizophyllaceae</taxon>
        <taxon>Schizophyllum</taxon>
    </lineage>
</organism>
<dbReference type="AlphaFoldDB" id="A0A550BZ16"/>